<proteinExistence type="predicted"/>
<evidence type="ECO:0000313" key="1">
    <source>
        <dbReference type="EMBL" id="TWD84341.1"/>
    </source>
</evidence>
<protein>
    <submittedName>
        <fullName evidence="1">AAA domain-containing protein</fullName>
    </submittedName>
</protein>
<evidence type="ECO:0000313" key="2">
    <source>
        <dbReference type="Proteomes" id="UP000318380"/>
    </source>
</evidence>
<name>A0A561BZP9_9ACTN</name>
<dbReference type="RefSeq" id="WP_145811554.1">
    <property type="nucleotide sequence ID" value="NZ_VIVK01000001.1"/>
</dbReference>
<dbReference type="Pfam" id="PF13671">
    <property type="entry name" value="AAA_33"/>
    <property type="match status" value="1"/>
</dbReference>
<gene>
    <name evidence="1" type="ORF">FB561_5528</name>
</gene>
<dbReference type="OrthoDB" id="9781848at2"/>
<reference evidence="1 2" key="1">
    <citation type="submission" date="2019-06" db="EMBL/GenBank/DDBJ databases">
        <title>Sequencing the genomes of 1000 actinobacteria strains.</title>
        <authorList>
            <person name="Klenk H.-P."/>
        </authorList>
    </citation>
    <scope>NUCLEOTIDE SEQUENCE [LARGE SCALE GENOMIC DNA]</scope>
    <source>
        <strain evidence="1 2">DSM 24683</strain>
    </source>
</reference>
<dbReference type="Proteomes" id="UP000318380">
    <property type="component" value="Unassembled WGS sequence"/>
</dbReference>
<comment type="caution">
    <text evidence="1">The sequence shown here is derived from an EMBL/GenBank/DDBJ whole genome shotgun (WGS) entry which is preliminary data.</text>
</comment>
<dbReference type="InterPro" id="IPR027417">
    <property type="entry name" value="P-loop_NTPase"/>
</dbReference>
<dbReference type="SUPFAM" id="SSF52540">
    <property type="entry name" value="P-loop containing nucleoside triphosphate hydrolases"/>
    <property type="match status" value="1"/>
</dbReference>
<accession>A0A561BZP9</accession>
<dbReference type="Gene3D" id="3.40.50.300">
    <property type="entry name" value="P-loop containing nucleotide triphosphate hydrolases"/>
    <property type="match status" value="1"/>
</dbReference>
<dbReference type="EMBL" id="VIVK01000001">
    <property type="protein sequence ID" value="TWD84341.1"/>
    <property type="molecule type" value="Genomic_DNA"/>
</dbReference>
<organism evidence="1 2">
    <name type="scientific">Kribbella amoyensis</name>
    <dbReference type="NCBI Taxonomy" id="996641"/>
    <lineage>
        <taxon>Bacteria</taxon>
        <taxon>Bacillati</taxon>
        <taxon>Actinomycetota</taxon>
        <taxon>Actinomycetes</taxon>
        <taxon>Propionibacteriales</taxon>
        <taxon>Kribbellaceae</taxon>
        <taxon>Kribbella</taxon>
    </lineage>
</organism>
<keyword evidence="2" id="KW-1185">Reference proteome</keyword>
<sequence>MPSLGDPTSRLVVLRGNSGSGKSTTAKELRQRIGRGVAWVEQDYLRRILLREHDRPSAPNIGLIDRTTRYALAHGYHVVLEGIFYNPTYGTMLRELIADHAGVTGVYYFQLPFGETVRRHATRPLADVVAVERMRGWYQPCDLLGVPGEQVIDETSTLDQSVDRIVKDLDWTTGGAIAHGIDD</sequence>
<dbReference type="AlphaFoldDB" id="A0A561BZP9"/>